<feature type="region of interest" description="Disordered" evidence="1">
    <location>
        <begin position="117"/>
        <end position="156"/>
    </location>
</feature>
<reference evidence="2" key="1">
    <citation type="submission" date="2021-01" db="EMBL/GenBank/DDBJ databases">
        <authorList>
            <person name="Corre E."/>
            <person name="Pelletier E."/>
            <person name="Niang G."/>
            <person name="Scheremetjew M."/>
            <person name="Finn R."/>
            <person name="Kale V."/>
            <person name="Holt S."/>
            <person name="Cochrane G."/>
            <person name="Meng A."/>
            <person name="Brown T."/>
            <person name="Cohen L."/>
        </authorList>
    </citation>
    <scope>NUCLEOTIDE SEQUENCE</scope>
    <source>
        <strain evidence="2">WS</strain>
    </source>
</reference>
<organism evidence="2">
    <name type="scientific">Percolomonas cosmopolitus</name>
    <dbReference type="NCBI Taxonomy" id="63605"/>
    <lineage>
        <taxon>Eukaryota</taxon>
        <taxon>Discoba</taxon>
        <taxon>Heterolobosea</taxon>
        <taxon>Tetramitia</taxon>
        <taxon>Eutetramitia</taxon>
        <taxon>Percolomonadidae</taxon>
        <taxon>Percolomonas</taxon>
    </lineage>
</organism>
<sequence>MVSYSTAWTSNPEFDNLLVESYFKAKRRFGYLDPTAKQVMHMRLFEPYPEISIEKVRNRMSSKAFKEKLAFEQNLRERRRLLGEQSRKWKNANYVETHLSDEEHENADISAILSADSTNGQSSLGTAHDAQSEEDMASRKEHAADLKQQEKPDEWTPEREHPFYHWEIITDRHNPQIELDIVMFPRIGQTEVRMDTSTRDRLLVKYTMRLTVESLNLIDEHLSQRYPPSLVFDTKSRCYFIPLTKPEHPHAMRHYSLPNGTDVVAFDCHADSIGGAQ</sequence>
<proteinExistence type="predicted"/>
<accession>A0A7S1KV74</accession>
<gene>
    <name evidence="2" type="ORF">PCOS0759_LOCUS9624</name>
</gene>
<protein>
    <submittedName>
        <fullName evidence="2">Uncharacterized protein</fullName>
    </submittedName>
</protein>
<dbReference type="EMBL" id="HBGD01011624">
    <property type="protein sequence ID" value="CAD9086370.1"/>
    <property type="molecule type" value="Transcribed_RNA"/>
</dbReference>
<dbReference type="AlphaFoldDB" id="A0A7S1KV74"/>
<feature type="compositionally biased region" description="Basic and acidic residues" evidence="1">
    <location>
        <begin position="136"/>
        <end position="156"/>
    </location>
</feature>
<evidence type="ECO:0000256" key="1">
    <source>
        <dbReference type="SAM" id="MobiDB-lite"/>
    </source>
</evidence>
<evidence type="ECO:0000313" key="2">
    <source>
        <dbReference type="EMBL" id="CAD9086370.1"/>
    </source>
</evidence>
<name>A0A7S1KV74_9EUKA</name>